<dbReference type="GO" id="GO:0008137">
    <property type="term" value="F:NADH dehydrogenase (ubiquinone) activity"/>
    <property type="evidence" value="ECO:0007669"/>
    <property type="project" value="UniProtKB-UniRule"/>
</dbReference>
<sequence length="168" mass="18309">MELLIFYPLAIFTVLLALGVVFNNSPIGSAVSLIAMMLGLAGIFVVLQAHFIAILQIIIYAGAIMVLFMFVIMLLNLKGDDKAWKMRDRNLYLSIMTGILVLLALYKMIDKILGTEFGEMAEVPDSFGTTVAVGTELFTDYVLPFEIASILLLAAMVGAVVLAKNKVD</sequence>
<evidence type="ECO:0000313" key="4">
    <source>
        <dbReference type="Proteomes" id="UP000594688"/>
    </source>
</evidence>
<feature type="transmembrane region" description="Helical" evidence="2">
    <location>
        <begin position="141"/>
        <end position="163"/>
    </location>
</feature>
<reference evidence="3 4" key="1">
    <citation type="submission" date="2020-02" db="EMBL/GenBank/DDBJ databases">
        <title>Genomic and physiological characterization of two novel Nitrospinaceae genera.</title>
        <authorList>
            <person name="Mueller A.J."/>
            <person name="Jung M.-Y."/>
            <person name="Strachan C.R."/>
            <person name="Herbold C.W."/>
            <person name="Kirkegaard R.H."/>
            <person name="Daims H."/>
        </authorList>
    </citation>
    <scope>NUCLEOTIDE SEQUENCE [LARGE SCALE GENOMIC DNA]</scope>
    <source>
        <strain evidence="3">EB</strain>
    </source>
</reference>
<comment type="similarity">
    <text evidence="1 2">Belongs to the complex I subunit 6 family.</text>
</comment>
<dbReference type="Proteomes" id="UP000594688">
    <property type="component" value="Chromosome"/>
</dbReference>
<feature type="transmembrane region" description="Helical" evidence="2">
    <location>
        <begin position="89"/>
        <end position="109"/>
    </location>
</feature>
<dbReference type="GO" id="GO:0048038">
    <property type="term" value="F:quinone binding"/>
    <property type="evidence" value="ECO:0007669"/>
    <property type="project" value="UniProtKB-UniRule"/>
</dbReference>
<name>A0A7T0G0W2_9BACT</name>
<dbReference type="Gene3D" id="1.20.120.1200">
    <property type="entry name" value="NADH-ubiquinone/plastoquinone oxidoreductase chain 6, subunit NuoJ"/>
    <property type="match status" value="1"/>
</dbReference>
<keyword evidence="2" id="KW-0812">Transmembrane</keyword>
<feature type="transmembrane region" description="Helical" evidence="2">
    <location>
        <begin position="57"/>
        <end position="77"/>
    </location>
</feature>
<dbReference type="GO" id="GO:0005886">
    <property type="term" value="C:plasma membrane"/>
    <property type="evidence" value="ECO:0007669"/>
    <property type="project" value="UniProtKB-SubCell"/>
</dbReference>
<dbReference type="InterPro" id="IPR042106">
    <property type="entry name" value="Nuo/plastoQ_OxRdtase_6_NuoJ"/>
</dbReference>
<evidence type="ECO:0000256" key="2">
    <source>
        <dbReference type="RuleBase" id="RU004429"/>
    </source>
</evidence>
<evidence type="ECO:0000313" key="3">
    <source>
        <dbReference type="EMBL" id="QPJ62824.1"/>
    </source>
</evidence>
<feature type="transmembrane region" description="Helical" evidence="2">
    <location>
        <begin position="6"/>
        <end position="23"/>
    </location>
</feature>
<feature type="transmembrane region" description="Helical" evidence="2">
    <location>
        <begin position="30"/>
        <end position="51"/>
    </location>
</feature>
<keyword evidence="2" id="KW-0472">Membrane</keyword>
<keyword evidence="2" id="KW-0874">Quinone</keyword>
<dbReference type="KEGG" id="nli:G3M70_13435"/>
<keyword evidence="2" id="KW-1003">Cell membrane</keyword>
<dbReference type="InterPro" id="IPR001457">
    <property type="entry name" value="NADH_UbQ/plastoQ_OxRdtase_su6"/>
</dbReference>
<dbReference type="EC" id="7.1.1.-" evidence="2"/>
<dbReference type="AlphaFoldDB" id="A0A7T0G0W2"/>
<dbReference type="PANTHER" id="PTHR33269">
    <property type="entry name" value="NADH-UBIQUINONE OXIDOREDUCTASE CHAIN 6"/>
    <property type="match status" value="1"/>
</dbReference>
<keyword evidence="2" id="KW-1133">Transmembrane helix</keyword>
<keyword evidence="2" id="KW-0520">NAD</keyword>
<comment type="function">
    <text evidence="2">NDH-1 shuttles electrons from NADH, via FMN and iron-sulfur (Fe-S) centers, to quinones in the respiratory chain. Couples the redox reaction to proton translocation (for every two electrons transferred, four hydrogen ions are translocated across the cytoplasmic membrane), and thus conserves the redox energy in a proton gradient.</text>
</comment>
<dbReference type="PANTHER" id="PTHR33269:SF17">
    <property type="entry name" value="NADH-UBIQUINONE OXIDOREDUCTASE CHAIN 6"/>
    <property type="match status" value="1"/>
</dbReference>
<comment type="catalytic activity">
    <reaction evidence="2">
        <text>a quinone + NADH + 5 H(+)(in) = a quinol + NAD(+) + 4 H(+)(out)</text>
        <dbReference type="Rhea" id="RHEA:57888"/>
        <dbReference type="ChEBI" id="CHEBI:15378"/>
        <dbReference type="ChEBI" id="CHEBI:24646"/>
        <dbReference type="ChEBI" id="CHEBI:57540"/>
        <dbReference type="ChEBI" id="CHEBI:57945"/>
        <dbReference type="ChEBI" id="CHEBI:132124"/>
    </reaction>
</comment>
<accession>A0A7T0G0W2</accession>
<gene>
    <name evidence="3" type="ORF">G3M70_13435</name>
</gene>
<dbReference type="EMBL" id="CP048685">
    <property type="protein sequence ID" value="QPJ62824.1"/>
    <property type="molecule type" value="Genomic_DNA"/>
</dbReference>
<organism evidence="3 4">
    <name type="scientific">Candidatus Nitronauta litoralis</name>
    <dbReference type="NCBI Taxonomy" id="2705533"/>
    <lineage>
        <taxon>Bacteria</taxon>
        <taxon>Pseudomonadati</taxon>
        <taxon>Nitrospinota/Tectimicrobiota group</taxon>
        <taxon>Nitrospinota</taxon>
        <taxon>Nitrospinia</taxon>
        <taxon>Nitrospinales</taxon>
        <taxon>Nitrospinaceae</taxon>
        <taxon>Candidatus Nitronauta</taxon>
    </lineage>
</organism>
<proteinExistence type="inferred from homology"/>
<dbReference type="Pfam" id="PF00499">
    <property type="entry name" value="Oxidored_q3"/>
    <property type="match status" value="1"/>
</dbReference>
<evidence type="ECO:0000256" key="1">
    <source>
        <dbReference type="ARBA" id="ARBA00005698"/>
    </source>
</evidence>
<comment type="subcellular location">
    <subcellularLocation>
        <location evidence="2">Cell membrane</location>
        <topology evidence="2">Multi-pass membrane protein</topology>
    </subcellularLocation>
</comment>
<protein>
    <recommendedName>
        <fullName evidence="2">NADH-quinone oxidoreductase subunit J</fullName>
        <ecNumber evidence="2">7.1.1.-</ecNumber>
    </recommendedName>
</protein>